<dbReference type="Gene3D" id="3.40.50.1110">
    <property type="entry name" value="SGNH hydrolase"/>
    <property type="match status" value="1"/>
</dbReference>
<organism evidence="2 3">
    <name type="scientific">candidate division WWE3 bacterium RIFOXYD1_FULL_43_17</name>
    <dbReference type="NCBI Taxonomy" id="1802652"/>
    <lineage>
        <taxon>Bacteria</taxon>
        <taxon>Katanobacteria</taxon>
    </lineage>
</organism>
<evidence type="ECO:0000313" key="3">
    <source>
        <dbReference type="Proteomes" id="UP000177845"/>
    </source>
</evidence>
<gene>
    <name evidence="2" type="ORF">A3K01_00595</name>
</gene>
<protein>
    <recommendedName>
        <fullName evidence="1">SGNH hydrolase-type esterase domain-containing protein</fullName>
    </recommendedName>
</protein>
<evidence type="ECO:0000313" key="2">
    <source>
        <dbReference type="EMBL" id="OGC80113.1"/>
    </source>
</evidence>
<sequence>MRFIKFALPAGIVVLYLYLSYAGFYNTMKEINLQSPDNENFLTFENPGKGGSVKYVALGDSLSAGVGSDKVEETIVYQFALNLSKDYGKVDTLNLALPGGTTEDVIKDQLPLTINEKPGYVTLLIGINDIHNKFTDGQFTANYSHILNELLTKTEAKIVVINLPYLGASQAIRFPYNWLLNSRTKEFNGKISGVISEIEHQGRIRQVDLYGKTYKTFNKNPENYASDLFHPSGEGYLVWSKLINEN</sequence>
<dbReference type="EMBL" id="MEWJ01000021">
    <property type="protein sequence ID" value="OGC80113.1"/>
    <property type="molecule type" value="Genomic_DNA"/>
</dbReference>
<dbReference type="PANTHER" id="PTHR30383">
    <property type="entry name" value="THIOESTERASE 1/PROTEASE 1/LYSOPHOSPHOLIPASE L1"/>
    <property type="match status" value="1"/>
</dbReference>
<dbReference type="InterPro" id="IPR051532">
    <property type="entry name" value="Ester_Hydrolysis_Enzymes"/>
</dbReference>
<dbReference type="GO" id="GO:0004622">
    <property type="term" value="F:phosphatidylcholine lysophospholipase activity"/>
    <property type="evidence" value="ECO:0007669"/>
    <property type="project" value="TreeGrafter"/>
</dbReference>
<name>A0A1F4XG56_UNCKA</name>
<dbReference type="Proteomes" id="UP000177845">
    <property type="component" value="Unassembled WGS sequence"/>
</dbReference>
<evidence type="ECO:0000259" key="1">
    <source>
        <dbReference type="Pfam" id="PF13472"/>
    </source>
</evidence>
<comment type="caution">
    <text evidence="2">The sequence shown here is derived from an EMBL/GenBank/DDBJ whole genome shotgun (WGS) entry which is preliminary data.</text>
</comment>
<dbReference type="InterPro" id="IPR013830">
    <property type="entry name" value="SGNH_hydro"/>
</dbReference>
<dbReference type="SUPFAM" id="SSF52266">
    <property type="entry name" value="SGNH hydrolase"/>
    <property type="match status" value="1"/>
</dbReference>
<dbReference type="CDD" id="cd00229">
    <property type="entry name" value="SGNH_hydrolase"/>
    <property type="match status" value="1"/>
</dbReference>
<feature type="domain" description="SGNH hydrolase-type esterase" evidence="1">
    <location>
        <begin position="57"/>
        <end position="236"/>
    </location>
</feature>
<dbReference type="PANTHER" id="PTHR30383:SF5">
    <property type="entry name" value="SGNH HYDROLASE-TYPE ESTERASE DOMAIN-CONTAINING PROTEIN"/>
    <property type="match status" value="1"/>
</dbReference>
<reference evidence="2 3" key="1">
    <citation type="journal article" date="2016" name="Nat. Commun.">
        <title>Thousands of microbial genomes shed light on interconnected biogeochemical processes in an aquifer system.</title>
        <authorList>
            <person name="Anantharaman K."/>
            <person name="Brown C.T."/>
            <person name="Hug L.A."/>
            <person name="Sharon I."/>
            <person name="Castelle C.J."/>
            <person name="Probst A.J."/>
            <person name="Thomas B.C."/>
            <person name="Singh A."/>
            <person name="Wilkins M.J."/>
            <person name="Karaoz U."/>
            <person name="Brodie E.L."/>
            <person name="Williams K.H."/>
            <person name="Hubbard S.S."/>
            <person name="Banfield J.F."/>
        </authorList>
    </citation>
    <scope>NUCLEOTIDE SEQUENCE [LARGE SCALE GENOMIC DNA]</scope>
</reference>
<proteinExistence type="predicted"/>
<accession>A0A1F4XG56</accession>
<dbReference type="Pfam" id="PF13472">
    <property type="entry name" value="Lipase_GDSL_2"/>
    <property type="match status" value="1"/>
</dbReference>
<dbReference type="InterPro" id="IPR036514">
    <property type="entry name" value="SGNH_hydro_sf"/>
</dbReference>
<dbReference type="AlphaFoldDB" id="A0A1F4XG56"/>